<dbReference type="GO" id="GO:0016740">
    <property type="term" value="F:transferase activity"/>
    <property type="evidence" value="ECO:0007669"/>
    <property type="project" value="UniProtKB-KW"/>
</dbReference>
<dbReference type="RefSeq" id="WP_089371619.1">
    <property type="nucleotide sequence ID" value="NZ_BMEP01000001.1"/>
</dbReference>
<dbReference type="OrthoDB" id="9799092at2"/>
<evidence type="ECO:0000313" key="2">
    <source>
        <dbReference type="Proteomes" id="UP000198379"/>
    </source>
</evidence>
<evidence type="ECO:0000313" key="1">
    <source>
        <dbReference type="EMBL" id="SNR83688.1"/>
    </source>
</evidence>
<reference evidence="1 2" key="1">
    <citation type="submission" date="2017-06" db="EMBL/GenBank/DDBJ databases">
        <authorList>
            <person name="Kim H.J."/>
            <person name="Triplett B.A."/>
        </authorList>
    </citation>
    <scope>NUCLEOTIDE SEQUENCE [LARGE SCALE GENOMIC DNA]</scope>
    <source>
        <strain evidence="1 2">DSM 25597</strain>
    </source>
</reference>
<accession>A0A238ZL31</accession>
<organism evidence="1 2">
    <name type="scientific">Dokdonia pacifica</name>
    <dbReference type="NCBI Taxonomy" id="1627892"/>
    <lineage>
        <taxon>Bacteria</taxon>
        <taxon>Pseudomonadati</taxon>
        <taxon>Bacteroidota</taxon>
        <taxon>Flavobacteriia</taxon>
        <taxon>Flavobacteriales</taxon>
        <taxon>Flavobacteriaceae</taxon>
        <taxon>Dokdonia</taxon>
    </lineage>
</organism>
<gene>
    <name evidence="1" type="ORF">SAMN06265376_103298</name>
</gene>
<proteinExistence type="predicted"/>
<dbReference type="PANTHER" id="PTHR34822">
    <property type="entry name" value="GRPB DOMAIN PROTEIN (AFU_ORTHOLOGUE AFUA_1G01530)"/>
    <property type="match status" value="1"/>
</dbReference>
<name>A0A238ZL31_9FLAO</name>
<sequence>MKKSVYDLTKDDWNTLFPVTLEDHNPKWKRIYEQEEKRIINALGRKTILRIEHFGSTSIPAIKAKPYIDIIIEVSKEHLFGEQIIHSFKSLGYVYFEVPKRDGIDAYMSFGKGYNLEGKKEQIYHIHMCPKDNYMWQQVDFRDYLNAHVERAKAYEKLKISSAAKFKNDRGNYVLSKTDFVNETLAIINNTAL</sequence>
<dbReference type="Pfam" id="PF04229">
    <property type="entry name" value="GrpB"/>
    <property type="match status" value="1"/>
</dbReference>
<dbReference type="InterPro" id="IPR043519">
    <property type="entry name" value="NT_sf"/>
</dbReference>
<dbReference type="Gene3D" id="3.30.460.10">
    <property type="entry name" value="Beta Polymerase, domain 2"/>
    <property type="match status" value="1"/>
</dbReference>
<dbReference type="InterPro" id="IPR007344">
    <property type="entry name" value="GrpB/CoaE"/>
</dbReference>
<keyword evidence="1" id="KW-0808">Transferase</keyword>
<dbReference type="SUPFAM" id="SSF81301">
    <property type="entry name" value="Nucleotidyltransferase"/>
    <property type="match status" value="1"/>
</dbReference>
<protein>
    <submittedName>
        <fullName evidence="1">GrpB domain, predicted nucleotidyltransferase, UPF0157 family</fullName>
    </submittedName>
</protein>
<dbReference type="EMBL" id="FZNY01000003">
    <property type="protein sequence ID" value="SNR83688.1"/>
    <property type="molecule type" value="Genomic_DNA"/>
</dbReference>
<keyword evidence="2" id="KW-1185">Reference proteome</keyword>
<dbReference type="AlphaFoldDB" id="A0A238ZL31"/>
<dbReference type="Proteomes" id="UP000198379">
    <property type="component" value="Unassembled WGS sequence"/>
</dbReference>
<dbReference type="PANTHER" id="PTHR34822:SF1">
    <property type="entry name" value="GRPB FAMILY PROTEIN"/>
    <property type="match status" value="1"/>
</dbReference>